<evidence type="ECO:0000256" key="1">
    <source>
        <dbReference type="SAM" id="Coils"/>
    </source>
</evidence>
<organism evidence="2 3">
    <name type="scientific">Solanum tuberosum</name>
    <name type="common">Potato</name>
    <dbReference type="NCBI Taxonomy" id="4113"/>
    <lineage>
        <taxon>Eukaryota</taxon>
        <taxon>Viridiplantae</taxon>
        <taxon>Streptophyta</taxon>
        <taxon>Embryophyta</taxon>
        <taxon>Tracheophyta</taxon>
        <taxon>Spermatophyta</taxon>
        <taxon>Magnoliopsida</taxon>
        <taxon>eudicotyledons</taxon>
        <taxon>Gunneridae</taxon>
        <taxon>Pentapetalae</taxon>
        <taxon>asterids</taxon>
        <taxon>lamiids</taxon>
        <taxon>Solanales</taxon>
        <taxon>Solanaceae</taxon>
        <taxon>Solanoideae</taxon>
        <taxon>Solaneae</taxon>
        <taxon>Solanum</taxon>
    </lineage>
</organism>
<comment type="caution">
    <text evidence="2">The sequence shown here is derived from an EMBL/GenBank/DDBJ whole genome shotgun (WGS) entry which is preliminary data.</text>
</comment>
<evidence type="ECO:0000313" key="3">
    <source>
        <dbReference type="Proteomes" id="UP000826656"/>
    </source>
</evidence>
<name>A0ABQ7V0Z7_SOLTU</name>
<dbReference type="InterPro" id="IPR036890">
    <property type="entry name" value="HATPase_C_sf"/>
</dbReference>
<reference evidence="2 3" key="1">
    <citation type="journal article" date="2021" name="bioRxiv">
        <title>Chromosome-scale and haplotype-resolved genome assembly of a tetraploid potato cultivar.</title>
        <authorList>
            <person name="Sun H."/>
            <person name="Jiao W.-B."/>
            <person name="Krause K."/>
            <person name="Campoy J.A."/>
            <person name="Goel M."/>
            <person name="Folz-Donahue K."/>
            <person name="Kukat C."/>
            <person name="Huettel B."/>
            <person name="Schneeberger K."/>
        </authorList>
    </citation>
    <scope>NUCLEOTIDE SEQUENCE [LARGE SCALE GENOMIC DNA]</scope>
    <source>
        <strain evidence="2">SolTubOtavaFocal</strain>
        <tissue evidence="2">Leaves</tissue>
    </source>
</reference>
<protein>
    <submittedName>
        <fullName evidence="2">Uncharacterized protein</fullName>
    </submittedName>
</protein>
<proteinExistence type="predicted"/>
<dbReference type="Gene3D" id="3.30.565.10">
    <property type="entry name" value="Histidine kinase-like ATPase, C-terminal domain"/>
    <property type="match status" value="1"/>
</dbReference>
<dbReference type="EMBL" id="JAIVGD010000015">
    <property type="protein sequence ID" value="KAH0757726.1"/>
    <property type="molecule type" value="Genomic_DNA"/>
</dbReference>
<gene>
    <name evidence="2" type="ORF">KY290_021219</name>
</gene>
<evidence type="ECO:0000313" key="2">
    <source>
        <dbReference type="EMBL" id="KAH0757726.1"/>
    </source>
</evidence>
<dbReference type="PANTHER" id="PTHR48444:SF1">
    <property type="entry name" value="DNA TOPOISOMERASE 6 SUBUNIT B"/>
    <property type="match status" value="1"/>
</dbReference>
<keyword evidence="3" id="KW-1185">Reference proteome</keyword>
<dbReference type="PANTHER" id="PTHR48444">
    <property type="entry name" value="DNA TOPOISOMERASE 6 SUBUNIT B"/>
    <property type="match status" value="1"/>
</dbReference>
<sequence length="167" mass="19176">MRELVENPLDSAESISDLPVVETTIEEIGRSKFNSMIGWADHIRRYEARYDDFETAKARKKRLAKEARVLEIQTRNVALGKNVKDPAATKAAKGKEASYYRVTCKDNGRGMPHDHLLFVRVTVVNKVCIETDTWEIWSLCKDGIDLVQDEIQIVIERNWTTYRVCSS</sequence>
<accession>A0ABQ7V0Z7</accession>
<keyword evidence="1" id="KW-0175">Coiled coil</keyword>
<dbReference type="Proteomes" id="UP000826656">
    <property type="component" value="Unassembled WGS sequence"/>
</dbReference>
<feature type="coiled-coil region" evidence="1">
    <location>
        <begin position="43"/>
        <end position="73"/>
    </location>
</feature>